<comment type="caution">
    <text evidence="1">The sequence shown here is derived from an EMBL/GenBank/DDBJ whole genome shotgun (WGS) entry which is preliminary data.</text>
</comment>
<dbReference type="AlphaFoldDB" id="A0A512IS61"/>
<protein>
    <submittedName>
        <fullName evidence="1">Uncharacterized protein</fullName>
    </submittedName>
</protein>
<proteinExistence type="predicted"/>
<organism evidence="1 2">
    <name type="scientific">Methylobacterium haplocladii</name>
    <dbReference type="NCBI Taxonomy" id="1176176"/>
    <lineage>
        <taxon>Bacteria</taxon>
        <taxon>Pseudomonadati</taxon>
        <taxon>Pseudomonadota</taxon>
        <taxon>Alphaproteobacteria</taxon>
        <taxon>Hyphomicrobiales</taxon>
        <taxon>Methylobacteriaceae</taxon>
        <taxon>Methylobacterium</taxon>
    </lineage>
</organism>
<dbReference type="Proteomes" id="UP000321258">
    <property type="component" value="Unassembled WGS sequence"/>
</dbReference>
<keyword evidence="2" id="KW-1185">Reference proteome</keyword>
<dbReference type="RefSeq" id="WP_170249257.1">
    <property type="nucleotide sequence ID" value="NZ_BJZT01000032.1"/>
</dbReference>
<name>A0A512IS61_9HYPH</name>
<evidence type="ECO:0000313" key="1">
    <source>
        <dbReference type="EMBL" id="GEP00544.1"/>
    </source>
</evidence>
<gene>
    <name evidence="1" type="ORF">MHA02_29310</name>
</gene>
<sequence length="149" mass="16727">MTSRFSLGGMTDVVVAPDVQPTVTEMLRSLKALHGFPARPQLVVGLESIHRKSIGPSASMRIIEDASLTETVEDWSEVRSPSRAARRRRQGHRQRIRYVQRPKPGGYAIDGALVMHPETWRAVRDQLSFKADGNMNRTMMNAFAGRRVT</sequence>
<evidence type="ECO:0000313" key="2">
    <source>
        <dbReference type="Proteomes" id="UP000321258"/>
    </source>
</evidence>
<dbReference type="EMBL" id="BJZT01000032">
    <property type="protein sequence ID" value="GEP00544.1"/>
    <property type="molecule type" value="Genomic_DNA"/>
</dbReference>
<accession>A0A512IS61</accession>
<reference evidence="1 2" key="1">
    <citation type="submission" date="2019-07" db="EMBL/GenBank/DDBJ databases">
        <title>Whole genome shotgun sequence of Methylobacterium haplocladii NBRC 107714.</title>
        <authorList>
            <person name="Hosoyama A."/>
            <person name="Uohara A."/>
            <person name="Ohji S."/>
            <person name="Ichikawa N."/>
        </authorList>
    </citation>
    <scope>NUCLEOTIDE SEQUENCE [LARGE SCALE GENOMIC DNA]</scope>
    <source>
        <strain evidence="1 2">NBRC 107714</strain>
    </source>
</reference>